<feature type="region of interest" description="Disordered" evidence="1">
    <location>
        <begin position="191"/>
        <end position="225"/>
    </location>
</feature>
<feature type="chain" id="PRO_5032442712" evidence="2">
    <location>
        <begin position="41"/>
        <end position="789"/>
    </location>
</feature>
<keyword evidence="4" id="KW-0255">Endonuclease</keyword>
<dbReference type="InterPro" id="IPR005135">
    <property type="entry name" value="Endo/exonuclease/phosphatase"/>
</dbReference>
<organism evidence="4 5">
    <name type="scientific">Actinocatenispora sera</name>
    <dbReference type="NCBI Taxonomy" id="390989"/>
    <lineage>
        <taxon>Bacteria</taxon>
        <taxon>Bacillati</taxon>
        <taxon>Actinomycetota</taxon>
        <taxon>Actinomycetes</taxon>
        <taxon>Micromonosporales</taxon>
        <taxon>Micromonosporaceae</taxon>
        <taxon>Actinocatenispora</taxon>
    </lineage>
</organism>
<proteinExistence type="predicted"/>
<name>A0A810L3Z2_9ACTN</name>
<feature type="compositionally biased region" description="Low complexity" evidence="1">
    <location>
        <begin position="205"/>
        <end position="214"/>
    </location>
</feature>
<dbReference type="EMBL" id="AP023354">
    <property type="protein sequence ID" value="BCJ29937.1"/>
    <property type="molecule type" value="Genomic_DNA"/>
</dbReference>
<dbReference type="PANTHER" id="PTHR42834">
    <property type="entry name" value="ENDONUCLEASE/EXONUCLEASE/PHOSPHATASE FAMILY PROTEIN (AFU_ORTHOLOGUE AFUA_3G09210)"/>
    <property type="match status" value="1"/>
</dbReference>
<dbReference type="InterPro" id="IPR006311">
    <property type="entry name" value="TAT_signal"/>
</dbReference>
<dbReference type="KEGG" id="aser:Asera_40450"/>
<dbReference type="Pfam" id="PF00932">
    <property type="entry name" value="LTD"/>
    <property type="match status" value="1"/>
</dbReference>
<evidence type="ECO:0000256" key="2">
    <source>
        <dbReference type="SAM" id="SignalP"/>
    </source>
</evidence>
<feature type="compositionally biased region" description="Polar residues" evidence="1">
    <location>
        <begin position="598"/>
        <end position="608"/>
    </location>
</feature>
<keyword evidence="5" id="KW-1185">Reference proteome</keyword>
<evidence type="ECO:0000313" key="4">
    <source>
        <dbReference type="EMBL" id="BCJ29937.1"/>
    </source>
</evidence>
<protein>
    <submittedName>
        <fullName evidence="4">Endonuclease</fullName>
    </submittedName>
</protein>
<dbReference type="SUPFAM" id="SSF56219">
    <property type="entry name" value="DNase I-like"/>
    <property type="match status" value="1"/>
</dbReference>
<dbReference type="Gene3D" id="3.60.10.10">
    <property type="entry name" value="Endonuclease/exonuclease/phosphatase"/>
    <property type="match status" value="1"/>
</dbReference>
<feature type="signal peptide" evidence="2">
    <location>
        <begin position="1"/>
        <end position="40"/>
    </location>
</feature>
<accession>A0A810L3Z2</accession>
<dbReference type="PROSITE" id="PS51841">
    <property type="entry name" value="LTD"/>
    <property type="match status" value="1"/>
</dbReference>
<feature type="domain" description="LTD" evidence="3">
    <location>
        <begin position="35"/>
        <end position="179"/>
    </location>
</feature>
<feature type="region of interest" description="Disordered" evidence="1">
    <location>
        <begin position="594"/>
        <end position="627"/>
    </location>
</feature>
<dbReference type="InterPro" id="IPR001322">
    <property type="entry name" value="Lamin_tail_dom"/>
</dbReference>
<dbReference type="AlphaFoldDB" id="A0A810L3Z2"/>
<keyword evidence="2" id="KW-0732">Signal</keyword>
<evidence type="ECO:0000313" key="5">
    <source>
        <dbReference type="Proteomes" id="UP000680750"/>
    </source>
</evidence>
<evidence type="ECO:0000256" key="1">
    <source>
        <dbReference type="SAM" id="MobiDB-lite"/>
    </source>
</evidence>
<dbReference type="Proteomes" id="UP000680750">
    <property type="component" value="Chromosome"/>
</dbReference>
<dbReference type="PANTHER" id="PTHR42834:SF1">
    <property type="entry name" value="ENDONUCLEASE_EXONUCLEASE_PHOSPHATASE FAMILY PROTEIN (AFU_ORTHOLOGUE AFUA_3G09210)"/>
    <property type="match status" value="1"/>
</dbReference>
<gene>
    <name evidence="4" type="ORF">Asera_40450</name>
</gene>
<dbReference type="InterPro" id="IPR036691">
    <property type="entry name" value="Endo/exonu/phosph_ase_sf"/>
</dbReference>
<dbReference type="Pfam" id="PF19580">
    <property type="entry name" value="Exo_endo_phos_3"/>
    <property type="match status" value="1"/>
</dbReference>
<dbReference type="GO" id="GO:0004519">
    <property type="term" value="F:endonuclease activity"/>
    <property type="evidence" value="ECO:0007669"/>
    <property type="project" value="UniProtKB-KW"/>
</dbReference>
<sequence length="789" mass="82129">MLSRITAAVARRRRRAVLGGALALATAGGLTLAAVTPAQAASDDVVITQVYGGGGNSGATLTNDYVQLHNRGGSAVDVSGWSVQYASATGTSWQVTKLTGAIPAGADYLVAEAAGAGGSTPLTDPNVTGSIAMSATSGRVALVTVGTALACGASCAGTDGVRDFVGYGNVTDAEGSPVPALSNTTAALRGDAADSDDNATDFTVGDPDPAGTGSTPPPTGEPARIHDIQGAAHHSPLTGKPVTEVPGVVTAVGPQGFWFQDPHPDRDPATSEGLYVFTSAKPTVARGDSVTVAGTVSEYRPGNSATNLSTTELTRPTVTVVGHDARLPKAVVLGPAGLRIPRAVRTDSPGDVEKSATFDPRHNALDTYESVEGMLVAVRHATAVGPTNSYGELPVLPAGDPGVRTRNGGVKYTGYDNANTGRLILSSTLAKVPDANTGDRLTGTVSGPLDYQFGNYMLYPTASPTVVSGGLRPGTTRPQRAGELSIATYNVENLAPGDPQSKFDKLATGIVHNLSSPDIVAVEEIQDNDGATDDGVVAADVTWNKLIDAVTAAGGPKYQWRSIDPVNDQDGGQPGGNIRVGFLFRTDRGLSFVDRSPGDSTTPESVTSVHGVPQLTHSPGRVAPADDAWQDSRKPLAGEFSYHGKPLFVLANHFASKGGDDPLMGRYQPPARGSETQRDQQAVLVHRFVGQLQAIDPAARIVVLGDLNDFEFSDTAHTLTADHSLVDLPGTLPLRDRYTYDYEGNSEVLDHLMVSPSLLPRHDYQVVHINSEFANQTSDHDPQIARVRP</sequence>
<evidence type="ECO:0000259" key="3">
    <source>
        <dbReference type="PROSITE" id="PS51841"/>
    </source>
</evidence>
<reference evidence="4" key="1">
    <citation type="submission" date="2020-08" db="EMBL/GenBank/DDBJ databases">
        <title>Whole genome shotgun sequence of Actinocatenispora sera NBRC 101916.</title>
        <authorList>
            <person name="Komaki H."/>
            <person name="Tamura T."/>
        </authorList>
    </citation>
    <scope>NUCLEOTIDE SEQUENCE</scope>
    <source>
        <strain evidence="4">NBRC 101916</strain>
    </source>
</reference>
<dbReference type="PROSITE" id="PS51318">
    <property type="entry name" value="TAT"/>
    <property type="match status" value="1"/>
</dbReference>
<keyword evidence="4" id="KW-0540">Nuclease</keyword>
<dbReference type="CDD" id="cd04486">
    <property type="entry name" value="YhcR_OBF_like"/>
    <property type="match status" value="1"/>
</dbReference>
<keyword evidence="4" id="KW-0378">Hydrolase</keyword>